<evidence type="ECO:0000256" key="1">
    <source>
        <dbReference type="ARBA" id="ARBA00004429"/>
    </source>
</evidence>
<evidence type="ECO:0000256" key="7">
    <source>
        <dbReference type="ARBA" id="ARBA00022840"/>
    </source>
</evidence>
<dbReference type="SUPFAM" id="SSF52540">
    <property type="entry name" value="P-loop containing nucleoside triphosphate hydrolases"/>
    <property type="match status" value="1"/>
</dbReference>
<evidence type="ECO:0000313" key="14">
    <source>
        <dbReference type="Proteomes" id="UP000702964"/>
    </source>
</evidence>
<evidence type="ECO:0000256" key="3">
    <source>
        <dbReference type="ARBA" id="ARBA00022475"/>
    </source>
</evidence>
<dbReference type="InterPro" id="IPR003439">
    <property type="entry name" value="ABC_transporter-like_ATP-bd"/>
</dbReference>
<evidence type="ECO:0000256" key="6">
    <source>
        <dbReference type="ARBA" id="ARBA00022741"/>
    </source>
</evidence>
<keyword evidence="6" id="KW-0547">Nucleotide-binding</keyword>
<dbReference type="InterPro" id="IPR003593">
    <property type="entry name" value="AAA+_ATPase"/>
</dbReference>
<evidence type="ECO:0000256" key="4">
    <source>
        <dbReference type="ARBA" id="ARBA00022519"/>
    </source>
</evidence>
<dbReference type="Gene3D" id="2.40.420.20">
    <property type="match status" value="1"/>
</dbReference>
<dbReference type="GO" id="GO:0098796">
    <property type="term" value="C:membrane protein complex"/>
    <property type="evidence" value="ECO:0007669"/>
    <property type="project" value="UniProtKB-ARBA"/>
</dbReference>
<organism evidence="13 14">
    <name type="scientific">Phytophthora kernoviae 00238/432</name>
    <dbReference type="NCBI Taxonomy" id="1284355"/>
    <lineage>
        <taxon>Eukaryota</taxon>
        <taxon>Sar</taxon>
        <taxon>Stramenopiles</taxon>
        <taxon>Oomycota</taxon>
        <taxon>Peronosporomycetes</taxon>
        <taxon>Peronosporales</taxon>
        <taxon>Peronosporaceae</taxon>
        <taxon>Phytophthora</taxon>
    </lineage>
</organism>
<name>A0A8J4SF01_9STRA</name>
<keyword evidence="5 11" id="KW-0812">Transmembrane</keyword>
<dbReference type="InterPro" id="IPR017871">
    <property type="entry name" value="ABC_transporter-like_CS"/>
</dbReference>
<dbReference type="AlphaFoldDB" id="A0A8J4SF01"/>
<comment type="similarity">
    <text evidence="10">Belongs to the ABC transporter superfamily. Macrolide exporter (TC 3.A.1.122) family.</text>
</comment>
<dbReference type="Pfam" id="PF12704">
    <property type="entry name" value="MacB_PCD"/>
    <property type="match status" value="1"/>
</dbReference>
<keyword evidence="4" id="KW-0997">Cell inner membrane</keyword>
<dbReference type="InterPro" id="IPR058627">
    <property type="entry name" value="MdtA-like_C"/>
</dbReference>
<dbReference type="GO" id="GO:0022857">
    <property type="term" value="F:transmembrane transporter activity"/>
    <property type="evidence" value="ECO:0007669"/>
    <property type="project" value="UniProtKB-ARBA"/>
</dbReference>
<dbReference type="GO" id="GO:0005524">
    <property type="term" value="F:ATP binding"/>
    <property type="evidence" value="ECO:0007669"/>
    <property type="project" value="UniProtKB-KW"/>
</dbReference>
<evidence type="ECO:0000256" key="11">
    <source>
        <dbReference type="SAM" id="Phobius"/>
    </source>
</evidence>
<dbReference type="SMART" id="SM00382">
    <property type="entry name" value="AAA"/>
    <property type="match status" value="1"/>
</dbReference>
<keyword evidence="2" id="KW-0813">Transport</keyword>
<evidence type="ECO:0000259" key="12">
    <source>
        <dbReference type="PROSITE" id="PS50893"/>
    </source>
</evidence>
<feature type="transmembrane region" description="Helical" evidence="11">
    <location>
        <begin position="870"/>
        <end position="889"/>
    </location>
</feature>
<dbReference type="PROSITE" id="PS50893">
    <property type="entry name" value="ABC_TRANSPORTER_2"/>
    <property type="match status" value="1"/>
</dbReference>
<dbReference type="EMBL" id="AOFI03000016">
    <property type="protein sequence ID" value="KAF4324569.1"/>
    <property type="molecule type" value="Genomic_DNA"/>
</dbReference>
<dbReference type="PANTHER" id="PTHR42798">
    <property type="entry name" value="LIPOPROTEIN-RELEASING SYSTEM ATP-BINDING PROTEIN LOLD"/>
    <property type="match status" value="1"/>
</dbReference>
<proteinExistence type="inferred from homology"/>
<dbReference type="InterPro" id="IPR027417">
    <property type="entry name" value="P-loop_NTPase"/>
</dbReference>
<keyword evidence="8 11" id="KW-1133">Transmembrane helix</keyword>
<feature type="domain" description="ABC transporter" evidence="12">
    <location>
        <begin position="293"/>
        <end position="532"/>
    </location>
</feature>
<dbReference type="FunFam" id="3.40.50.300:FF:000032">
    <property type="entry name" value="Export ABC transporter ATP-binding protein"/>
    <property type="match status" value="1"/>
</dbReference>
<dbReference type="InterPro" id="IPR025857">
    <property type="entry name" value="MacB_PCD"/>
</dbReference>
<keyword evidence="3" id="KW-1003">Cell membrane</keyword>
<dbReference type="Gene3D" id="3.40.50.300">
    <property type="entry name" value="P-loop containing nucleotide triphosphate hydrolases"/>
    <property type="match status" value="1"/>
</dbReference>
<keyword evidence="9 11" id="KW-0472">Membrane</keyword>
<dbReference type="Pfam" id="PF02687">
    <property type="entry name" value="FtsX"/>
    <property type="match status" value="1"/>
</dbReference>
<dbReference type="Proteomes" id="UP000702964">
    <property type="component" value="Unassembled WGS sequence"/>
</dbReference>
<evidence type="ECO:0000256" key="8">
    <source>
        <dbReference type="ARBA" id="ARBA00022989"/>
    </source>
</evidence>
<evidence type="ECO:0000256" key="5">
    <source>
        <dbReference type="ARBA" id="ARBA00022692"/>
    </source>
</evidence>
<dbReference type="PANTHER" id="PTHR42798:SF2">
    <property type="entry name" value="ABC TRANSPORTER ATP-BINDING PROTEIN MG467-RELATED"/>
    <property type="match status" value="1"/>
</dbReference>
<dbReference type="InterPro" id="IPR017911">
    <property type="entry name" value="MacB-like_ATP-bd"/>
</dbReference>
<comment type="subcellular location">
    <subcellularLocation>
        <location evidence="1">Cell inner membrane</location>
        <topology evidence="1">Multi-pass membrane protein</topology>
    </subcellularLocation>
</comment>
<dbReference type="InterPro" id="IPR003838">
    <property type="entry name" value="ABC3_permease_C"/>
</dbReference>
<accession>A0A8J4SF01</accession>
<feature type="transmembrane region" description="Helical" evidence="11">
    <location>
        <begin position="516"/>
        <end position="538"/>
    </location>
</feature>
<dbReference type="SUPFAM" id="SSF69304">
    <property type="entry name" value="Tricorn protease N-terminal domain"/>
    <property type="match status" value="1"/>
</dbReference>
<sequence>MLMLSGLLIVFVGGIFGIGSLFSIGHAKPRTVILPDKQFNSRLTPPPSSTIQIESATKLPNDFAIYDFEVADPNTVILNRPDRSYTGIKLSQLHMDDNRLKDIATNTEYGITLSPDQNKLIYSQYRSTQAQKTTYNYDLKTGEHHKLKNDNSYSRVFVGDESYIGYDDLVFNMVDLNTGKKREFRDLTKVYVLVKLKENYAVYSFSLNDKNDITAYPPAQDIQQFKVLKNGDMLIQGMMNNEQGLYRYRADAKKFELLVKGPIWSFDLDEEESRIAYFLTLEGQKNEEAGFMLRVEQVSHTFRNAQGIVPVLQDINIAVGKGEMVALLGSSGSGKSTLLHLMAGLMKPDTGKILIADQDIVRMSENRLAEFRRTHIGFIFQAYELLANLTIRENVELPLVFQGIRPSRRKQKAMHLLEQVGLVGKSELFPSQLSGGQQQRVSIARSLITEPSVIFADEPTGNLDTRTEEEIISILQQLNREMDTTFVIVTHEAEVAEQMQVVITLQDGCLIVRRKVVTLLCMIGLSIGCAAMIIALSVGQSVQVYGEKTLNENYKMDEITVSPNEGINSGGSSGQTSTFERGALTARKIDIIASLPHVVAVAPMLKLDMLEMTTLDGKSSNVEVIGTELGSLSRFGYRFDKGGASGISGAAIANYGATFGLVDVEVIRELNEKLMENSFNDEFLQQYMALMSTQTELFQAQFNLKYQDMNDASKVKTSSPLRVTGVLKVPGGMSENNAMYDKKIYVSLETARMLAEQFQSSQAQAAAAGRLNSALVKVEDKKYVAQVQEQIQKLTLMTDSNLYQEQAMKEQLGMYQKAAMGIGIFVMLLASLSIIVAMIMSTHQRRKQIGVMKVLGANLWQIRQMFISEAAVLGVLGGIVGVFIAYGAIQGESIAVKEQEVQAKKAVIGLSTVYAPVSGVFLMNDTETKTRMVSEGQYVGTIVDTGKLQFVATISEQDIFKIQTGMPVSVHMTGNKEVALTGKVSKISKFAKKGTETDLKQPSQFDIVIDLKPNAKLIGGLSLEGKIETLRKEQATVVPTLAVMGDQDTAYVMLDQGNGQYAQQTIQTGIEKDDKTEVLNGLKPGDIVVLP</sequence>
<evidence type="ECO:0000256" key="2">
    <source>
        <dbReference type="ARBA" id="ARBA00022448"/>
    </source>
</evidence>
<reference evidence="13" key="2">
    <citation type="submission" date="2020-02" db="EMBL/GenBank/DDBJ databases">
        <authorList>
            <person name="Studholme D.J."/>
        </authorList>
    </citation>
    <scope>NUCLEOTIDE SEQUENCE</scope>
    <source>
        <strain evidence="13">00238/432</strain>
    </source>
</reference>
<dbReference type="Pfam" id="PF25967">
    <property type="entry name" value="RND-MFP_C"/>
    <property type="match status" value="1"/>
</dbReference>
<reference evidence="13" key="1">
    <citation type="journal article" date="2015" name="Genom Data">
        <title>Draft genome sequences of Phytophthora kernoviae and Phytophthora ramorum lineage EU2 from Scotland.</title>
        <authorList>
            <person name="Sambles C."/>
            <person name="Schlenzig A."/>
            <person name="O'Neill P."/>
            <person name="Grant M."/>
            <person name="Studholme D.J."/>
        </authorList>
    </citation>
    <scope>NUCLEOTIDE SEQUENCE</scope>
    <source>
        <strain evidence="13">00238/432</strain>
    </source>
</reference>
<dbReference type="CDD" id="cd03255">
    <property type="entry name" value="ABC_MJ0796_LolCDE_FtsE"/>
    <property type="match status" value="1"/>
</dbReference>
<dbReference type="Pfam" id="PF00005">
    <property type="entry name" value="ABC_tran"/>
    <property type="match status" value="1"/>
</dbReference>
<evidence type="ECO:0000313" key="13">
    <source>
        <dbReference type="EMBL" id="KAF4324569.1"/>
    </source>
</evidence>
<dbReference type="PROSITE" id="PS00211">
    <property type="entry name" value="ABC_TRANSPORTER_1"/>
    <property type="match status" value="1"/>
</dbReference>
<comment type="caution">
    <text evidence="13">The sequence shown here is derived from an EMBL/GenBank/DDBJ whole genome shotgun (WGS) entry which is preliminary data.</text>
</comment>
<dbReference type="GO" id="GO:0005886">
    <property type="term" value="C:plasma membrane"/>
    <property type="evidence" value="ECO:0007669"/>
    <property type="project" value="UniProtKB-SubCell"/>
</dbReference>
<feature type="transmembrane region" description="Helical" evidence="11">
    <location>
        <begin position="818"/>
        <end position="840"/>
    </location>
</feature>
<gene>
    <name evidence="13" type="ORF">G195_002028</name>
</gene>
<dbReference type="GO" id="GO:0016887">
    <property type="term" value="F:ATP hydrolysis activity"/>
    <property type="evidence" value="ECO:0007669"/>
    <property type="project" value="InterPro"/>
</dbReference>
<dbReference type="Gene3D" id="2.40.30.170">
    <property type="match status" value="1"/>
</dbReference>
<evidence type="ECO:0000256" key="10">
    <source>
        <dbReference type="ARBA" id="ARBA00038388"/>
    </source>
</evidence>
<keyword evidence="7" id="KW-0067">ATP-binding</keyword>
<evidence type="ECO:0000256" key="9">
    <source>
        <dbReference type="ARBA" id="ARBA00023136"/>
    </source>
</evidence>
<protein>
    <recommendedName>
        <fullName evidence="12">ABC transporter domain-containing protein</fullName>
    </recommendedName>
</protein>